<dbReference type="EMBL" id="FNIL01000003">
    <property type="protein sequence ID" value="SDN78175.1"/>
    <property type="molecule type" value="Genomic_DNA"/>
</dbReference>
<dbReference type="AlphaFoldDB" id="A0A1H0E744"/>
<dbReference type="InterPro" id="IPR000073">
    <property type="entry name" value="AB_hydrolase_1"/>
</dbReference>
<evidence type="ECO:0000313" key="2">
    <source>
        <dbReference type="EMBL" id="SDN78175.1"/>
    </source>
</evidence>
<dbReference type="OrthoDB" id="63519at2"/>
<reference evidence="3" key="1">
    <citation type="submission" date="2016-10" db="EMBL/GenBank/DDBJ databases">
        <authorList>
            <person name="Varghese N."/>
            <person name="Submissions S."/>
        </authorList>
    </citation>
    <scope>NUCLEOTIDE SEQUENCE [LARGE SCALE GENOMIC DNA]</scope>
    <source>
        <strain evidence="3">CGMCC 1.10369</strain>
    </source>
</reference>
<dbReference type="InterPro" id="IPR029058">
    <property type="entry name" value="AB_hydrolase_fold"/>
</dbReference>
<dbReference type="RefSeq" id="WP_090842244.1">
    <property type="nucleotide sequence ID" value="NZ_FNIL01000003.1"/>
</dbReference>
<dbReference type="SUPFAM" id="SSF53474">
    <property type="entry name" value="alpha/beta-Hydrolases"/>
    <property type="match status" value="1"/>
</dbReference>
<evidence type="ECO:0000259" key="1">
    <source>
        <dbReference type="Pfam" id="PF12697"/>
    </source>
</evidence>
<proteinExistence type="predicted"/>
<organism evidence="2 3">
    <name type="scientific">Alkalicoccus daliensis</name>
    <dbReference type="NCBI Taxonomy" id="745820"/>
    <lineage>
        <taxon>Bacteria</taxon>
        <taxon>Bacillati</taxon>
        <taxon>Bacillota</taxon>
        <taxon>Bacilli</taxon>
        <taxon>Bacillales</taxon>
        <taxon>Bacillaceae</taxon>
        <taxon>Alkalicoccus</taxon>
    </lineage>
</organism>
<dbReference type="STRING" id="745820.SAMN04488053_103230"/>
<gene>
    <name evidence="2" type="ORF">SAMN04488053_103230</name>
</gene>
<name>A0A1H0E744_9BACI</name>
<sequence length="277" mass="30337">METVISKDATKIAFDKTGQGPALILIGDAFSYRKFPQQAELANLLAEYFTVYNYDRRGRGNSGDTPPYHVGREIEDLQALIEEAGGTAYVWGLSSGAALALRAIEKGTKISKLALHEPPFVVKDKDRKPPADFTAHVTRLISRNDRSGAIRYFMTWGMGAPSFVVGMMRVIPGVWPKLMAVAHTLPYDAAILDGYMNGKNLPASWQHSVQVPTLVIEGTESPASLRHSAQVLAEVLPNAVLLTKKGLGHTKKLNIKKISPELTAFFLTNHSYKKSSS</sequence>
<dbReference type="Proteomes" id="UP000198778">
    <property type="component" value="Unassembled WGS sequence"/>
</dbReference>
<dbReference type="Gene3D" id="3.40.50.1820">
    <property type="entry name" value="alpha/beta hydrolase"/>
    <property type="match status" value="1"/>
</dbReference>
<feature type="domain" description="AB hydrolase-1" evidence="1">
    <location>
        <begin position="35"/>
        <end position="249"/>
    </location>
</feature>
<dbReference type="Pfam" id="PF12697">
    <property type="entry name" value="Abhydrolase_6"/>
    <property type="match status" value="1"/>
</dbReference>
<protein>
    <submittedName>
        <fullName evidence="2">Pimeloyl-ACP methyl ester carboxylesterase</fullName>
    </submittedName>
</protein>
<accession>A0A1H0E744</accession>
<evidence type="ECO:0000313" key="3">
    <source>
        <dbReference type="Proteomes" id="UP000198778"/>
    </source>
</evidence>
<keyword evidence="3" id="KW-1185">Reference proteome</keyword>